<dbReference type="SUPFAM" id="SSF51735">
    <property type="entry name" value="NAD(P)-binding Rossmann-fold domains"/>
    <property type="match status" value="1"/>
</dbReference>
<evidence type="ECO:0000256" key="2">
    <source>
        <dbReference type="RuleBase" id="RU000363"/>
    </source>
</evidence>
<name>B4S420_PROA2</name>
<dbReference type="PRINTS" id="PR00080">
    <property type="entry name" value="SDRFAMILY"/>
</dbReference>
<dbReference type="KEGG" id="paa:Paes_1800"/>
<dbReference type="PANTHER" id="PTHR43943:SF2">
    <property type="entry name" value="DEHYDROGENASE_REDUCTASE 4"/>
    <property type="match status" value="1"/>
</dbReference>
<reference evidence="3" key="1">
    <citation type="submission" date="2008-06" db="EMBL/GenBank/DDBJ databases">
        <title>Complete sequence of chromosome of Prosthecochloris aestuarii DSM 271.</title>
        <authorList>
            <consortium name="US DOE Joint Genome Institute"/>
            <person name="Lucas S."/>
            <person name="Copeland A."/>
            <person name="Lapidus A."/>
            <person name="Glavina del Rio T."/>
            <person name="Dalin E."/>
            <person name="Tice H."/>
            <person name="Bruce D."/>
            <person name="Goodwin L."/>
            <person name="Pitluck S."/>
            <person name="Schmutz J."/>
            <person name="Larimer F."/>
            <person name="Land M."/>
            <person name="Hauser L."/>
            <person name="Kyrpides N."/>
            <person name="Anderson I."/>
            <person name="Liu Z."/>
            <person name="Li T."/>
            <person name="Zhao F."/>
            <person name="Overmann J."/>
            <person name="Bryant D.A."/>
            <person name="Richardson P."/>
        </authorList>
    </citation>
    <scope>NUCLEOTIDE SEQUENCE [LARGE SCALE GENOMIC DNA]</scope>
    <source>
        <strain evidence="3">DSM 271</strain>
    </source>
</reference>
<dbReference type="FunFam" id="3.40.50.720:FF:000084">
    <property type="entry name" value="Short-chain dehydrogenase reductase"/>
    <property type="match status" value="1"/>
</dbReference>
<dbReference type="PANTHER" id="PTHR43943">
    <property type="entry name" value="DEHYDROGENASE/REDUCTASE (SDR FAMILY) MEMBER 4"/>
    <property type="match status" value="1"/>
</dbReference>
<dbReference type="InterPro" id="IPR036291">
    <property type="entry name" value="NAD(P)-bd_dom_sf"/>
</dbReference>
<keyword evidence="4" id="KW-1185">Reference proteome</keyword>
<dbReference type="Gene3D" id="3.40.50.720">
    <property type="entry name" value="NAD(P)-binding Rossmann-like Domain"/>
    <property type="match status" value="1"/>
</dbReference>
<dbReference type="HOGENOM" id="CLU_010194_2_10_10"/>
<dbReference type="Pfam" id="PF00106">
    <property type="entry name" value="adh_short"/>
    <property type="match status" value="1"/>
</dbReference>
<comment type="similarity">
    <text evidence="1 2">Belongs to the short-chain dehydrogenases/reductases (SDR) family.</text>
</comment>
<dbReference type="PRINTS" id="PR00081">
    <property type="entry name" value="GDHRDH"/>
</dbReference>
<dbReference type="InterPro" id="IPR002347">
    <property type="entry name" value="SDR_fam"/>
</dbReference>
<evidence type="ECO:0000313" key="3">
    <source>
        <dbReference type="EMBL" id="ACF46812.1"/>
    </source>
</evidence>
<evidence type="ECO:0000313" key="4">
    <source>
        <dbReference type="Proteomes" id="UP000002725"/>
    </source>
</evidence>
<dbReference type="CDD" id="cd05233">
    <property type="entry name" value="SDR_c"/>
    <property type="match status" value="1"/>
</dbReference>
<dbReference type="RefSeq" id="WP_012506345.1">
    <property type="nucleotide sequence ID" value="NC_011059.1"/>
</dbReference>
<dbReference type="STRING" id="290512.Paes_1800"/>
<proteinExistence type="inferred from homology"/>
<protein>
    <submittedName>
        <fullName evidence="3">Short-chain dehydrogenase/reductase SDR</fullName>
    </submittedName>
</protein>
<sequence>MPGILQDKIAIITGSTKGIGLAIARAYVSQGAKVVITSSSQKNVDAAIREFPAARVLGLVCDVSDSEGVEKLIQETLTHFGALDILINNAGISDPFYNITDSDPAVWGRVIDINLKGTYYGCRAAMNYFLESGRPGKIINLAGSGTDKRSNTPFISAYGSTKAAIARFTYAIAAEYKDTSVSIMLLHPGLVRTEIISTENPTPEMQRQLGTFETIVEIFAQPPTVAARLAIKMASSWSDGKTGIYLSALNGWRKKMLLLSWPLRKLLNRIDRNNY</sequence>
<evidence type="ECO:0000256" key="1">
    <source>
        <dbReference type="ARBA" id="ARBA00006484"/>
    </source>
</evidence>
<gene>
    <name evidence="3" type="ordered locus">Paes_1800</name>
</gene>
<dbReference type="EMBL" id="CP001108">
    <property type="protein sequence ID" value="ACF46812.1"/>
    <property type="molecule type" value="Genomic_DNA"/>
</dbReference>
<accession>B4S420</accession>
<dbReference type="Proteomes" id="UP000002725">
    <property type="component" value="Chromosome"/>
</dbReference>
<organism evidence="3 4">
    <name type="scientific">Prosthecochloris aestuarii (strain DSM 271 / SK 413)</name>
    <dbReference type="NCBI Taxonomy" id="290512"/>
    <lineage>
        <taxon>Bacteria</taxon>
        <taxon>Pseudomonadati</taxon>
        <taxon>Chlorobiota</taxon>
        <taxon>Chlorobiia</taxon>
        <taxon>Chlorobiales</taxon>
        <taxon>Chlorobiaceae</taxon>
        <taxon>Prosthecochloris</taxon>
    </lineage>
</organism>
<dbReference type="AlphaFoldDB" id="B4S420"/>
<dbReference type="eggNOG" id="COG4221">
    <property type="taxonomic scope" value="Bacteria"/>
</dbReference>